<name>A0ABS8W5L7_9GAMM</name>
<keyword evidence="11" id="KW-0902">Two-component regulatory system</keyword>
<evidence type="ECO:0000256" key="8">
    <source>
        <dbReference type="ARBA" id="ARBA00022777"/>
    </source>
</evidence>
<dbReference type="PROSITE" id="PS50109">
    <property type="entry name" value="HIS_KIN"/>
    <property type="match status" value="1"/>
</dbReference>
<dbReference type="EC" id="2.7.13.3" evidence="3"/>
<evidence type="ECO:0000256" key="11">
    <source>
        <dbReference type="ARBA" id="ARBA00023012"/>
    </source>
</evidence>
<comment type="caution">
    <text evidence="17">The sequence shown here is derived from an EMBL/GenBank/DDBJ whole genome shotgun (WGS) entry which is preliminary data.</text>
</comment>
<evidence type="ECO:0000313" key="17">
    <source>
        <dbReference type="EMBL" id="MCE2593818.1"/>
    </source>
</evidence>
<dbReference type="InterPro" id="IPR005467">
    <property type="entry name" value="His_kinase_dom"/>
</dbReference>
<evidence type="ECO:0000256" key="2">
    <source>
        <dbReference type="ARBA" id="ARBA00004370"/>
    </source>
</evidence>
<organism evidence="17 18">
    <name type="scientific">Motilimonas cestriensis</name>
    <dbReference type="NCBI Taxonomy" id="2742685"/>
    <lineage>
        <taxon>Bacteria</taxon>
        <taxon>Pseudomonadati</taxon>
        <taxon>Pseudomonadota</taxon>
        <taxon>Gammaproteobacteria</taxon>
        <taxon>Alteromonadales</taxon>
        <taxon>Alteromonadales genera incertae sedis</taxon>
        <taxon>Motilimonas</taxon>
    </lineage>
</organism>
<evidence type="ECO:0000313" key="18">
    <source>
        <dbReference type="Proteomes" id="UP001201273"/>
    </source>
</evidence>
<dbReference type="InterPro" id="IPR042240">
    <property type="entry name" value="CHASE_sf"/>
</dbReference>
<keyword evidence="4" id="KW-0597">Phosphoprotein</keyword>
<dbReference type="EMBL" id="JAIMJA010000002">
    <property type="protein sequence ID" value="MCE2593818.1"/>
    <property type="molecule type" value="Genomic_DNA"/>
</dbReference>
<evidence type="ECO:0000256" key="14">
    <source>
        <dbReference type="SAM" id="Phobius"/>
    </source>
</evidence>
<evidence type="ECO:0000256" key="9">
    <source>
        <dbReference type="ARBA" id="ARBA00022840"/>
    </source>
</evidence>
<dbReference type="CDD" id="cd00082">
    <property type="entry name" value="HisKA"/>
    <property type="match status" value="1"/>
</dbReference>
<dbReference type="InterPro" id="IPR003594">
    <property type="entry name" value="HATPase_dom"/>
</dbReference>
<keyword evidence="5" id="KW-0808">Transferase</keyword>
<evidence type="ECO:0000256" key="5">
    <source>
        <dbReference type="ARBA" id="ARBA00022679"/>
    </source>
</evidence>
<feature type="transmembrane region" description="Helical" evidence="14">
    <location>
        <begin position="245"/>
        <end position="268"/>
    </location>
</feature>
<dbReference type="SUPFAM" id="SSF47384">
    <property type="entry name" value="Homodimeric domain of signal transducing histidine kinase"/>
    <property type="match status" value="1"/>
</dbReference>
<evidence type="ECO:0000259" key="16">
    <source>
        <dbReference type="PROSITE" id="PS50839"/>
    </source>
</evidence>
<dbReference type="SMART" id="SM01079">
    <property type="entry name" value="CHASE"/>
    <property type="match status" value="1"/>
</dbReference>
<reference evidence="17 18" key="1">
    <citation type="journal article" date="2022" name="Environ. Microbiol. Rep.">
        <title>Eco-phylogenetic analyses reveal divergent evolution of vitamin B12 metabolism in the marine bacterial family 'Psychromonadaceae'.</title>
        <authorList>
            <person name="Jin X."/>
            <person name="Yang Y."/>
            <person name="Cao H."/>
            <person name="Gao B."/>
            <person name="Zhao Z."/>
        </authorList>
    </citation>
    <scope>NUCLEOTIDE SEQUENCE [LARGE SCALE GENOMIC DNA]</scope>
    <source>
        <strain evidence="17 18">MKS20</strain>
    </source>
</reference>
<proteinExistence type="predicted"/>
<keyword evidence="9" id="KW-0067">ATP-binding</keyword>
<keyword evidence="18" id="KW-1185">Reference proteome</keyword>
<dbReference type="Gene3D" id="3.30.450.350">
    <property type="entry name" value="CHASE domain"/>
    <property type="match status" value="1"/>
</dbReference>
<gene>
    <name evidence="17" type="ORF">K6Y31_03210</name>
</gene>
<protein>
    <recommendedName>
        <fullName evidence="3">histidine kinase</fullName>
        <ecNumber evidence="3">2.7.13.3</ecNumber>
    </recommendedName>
</protein>
<evidence type="ECO:0000256" key="3">
    <source>
        <dbReference type="ARBA" id="ARBA00012438"/>
    </source>
</evidence>
<dbReference type="InterPro" id="IPR036890">
    <property type="entry name" value="HATPase_C_sf"/>
</dbReference>
<dbReference type="RefSeq" id="WP_233051396.1">
    <property type="nucleotide sequence ID" value="NZ_JAIMJA010000002.1"/>
</dbReference>
<evidence type="ECO:0000259" key="15">
    <source>
        <dbReference type="PROSITE" id="PS50109"/>
    </source>
</evidence>
<dbReference type="Gene3D" id="1.10.287.130">
    <property type="match status" value="1"/>
</dbReference>
<dbReference type="SUPFAM" id="SSF55874">
    <property type="entry name" value="ATPase domain of HSP90 chaperone/DNA topoisomerase II/histidine kinase"/>
    <property type="match status" value="1"/>
</dbReference>
<comment type="subcellular location">
    <subcellularLocation>
        <location evidence="2">Membrane</location>
    </subcellularLocation>
</comment>
<evidence type="ECO:0000256" key="12">
    <source>
        <dbReference type="ARBA" id="ARBA00023136"/>
    </source>
</evidence>
<dbReference type="SMART" id="SM00388">
    <property type="entry name" value="HisKA"/>
    <property type="match status" value="1"/>
</dbReference>
<accession>A0ABS8W5L7</accession>
<dbReference type="SMART" id="SM00387">
    <property type="entry name" value="HATPase_c"/>
    <property type="match status" value="1"/>
</dbReference>
<evidence type="ECO:0000256" key="10">
    <source>
        <dbReference type="ARBA" id="ARBA00022989"/>
    </source>
</evidence>
<evidence type="ECO:0000256" key="6">
    <source>
        <dbReference type="ARBA" id="ARBA00022692"/>
    </source>
</evidence>
<feature type="domain" description="Histidine kinase" evidence="15">
    <location>
        <begin position="314"/>
        <end position="527"/>
    </location>
</feature>
<keyword evidence="10 14" id="KW-1133">Transmembrane helix</keyword>
<dbReference type="InterPro" id="IPR004358">
    <property type="entry name" value="Sig_transdc_His_kin-like_C"/>
</dbReference>
<dbReference type="Pfam" id="PF02518">
    <property type="entry name" value="HATPase_c"/>
    <property type="match status" value="1"/>
</dbReference>
<keyword evidence="8" id="KW-0418">Kinase</keyword>
<evidence type="ECO:0000256" key="4">
    <source>
        <dbReference type="ARBA" id="ARBA00022553"/>
    </source>
</evidence>
<dbReference type="Proteomes" id="UP001201273">
    <property type="component" value="Unassembled WGS sequence"/>
</dbReference>
<dbReference type="InterPro" id="IPR003661">
    <property type="entry name" value="HisK_dim/P_dom"/>
</dbReference>
<keyword evidence="13" id="KW-0175">Coiled coil</keyword>
<dbReference type="PROSITE" id="PS50839">
    <property type="entry name" value="CHASE"/>
    <property type="match status" value="1"/>
</dbReference>
<dbReference type="Pfam" id="PF03924">
    <property type="entry name" value="CHASE"/>
    <property type="match status" value="1"/>
</dbReference>
<keyword evidence="6 14" id="KW-0812">Transmembrane</keyword>
<feature type="domain" description="CHASE" evidence="16">
    <location>
        <begin position="98"/>
        <end position="186"/>
    </location>
</feature>
<comment type="catalytic activity">
    <reaction evidence="1">
        <text>ATP + protein L-histidine = ADP + protein N-phospho-L-histidine.</text>
        <dbReference type="EC" id="2.7.13.3"/>
    </reaction>
</comment>
<dbReference type="PANTHER" id="PTHR43065">
    <property type="entry name" value="SENSOR HISTIDINE KINASE"/>
    <property type="match status" value="1"/>
</dbReference>
<dbReference type="PRINTS" id="PR00344">
    <property type="entry name" value="BCTRLSENSOR"/>
</dbReference>
<evidence type="ECO:0000256" key="1">
    <source>
        <dbReference type="ARBA" id="ARBA00000085"/>
    </source>
</evidence>
<evidence type="ECO:0000256" key="13">
    <source>
        <dbReference type="SAM" id="Coils"/>
    </source>
</evidence>
<dbReference type="InterPro" id="IPR036097">
    <property type="entry name" value="HisK_dim/P_sf"/>
</dbReference>
<dbReference type="InterPro" id="IPR006189">
    <property type="entry name" value="CHASE_dom"/>
</dbReference>
<dbReference type="PANTHER" id="PTHR43065:SF10">
    <property type="entry name" value="PEROXIDE STRESS-ACTIVATED HISTIDINE KINASE MAK3"/>
    <property type="match status" value="1"/>
</dbReference>
<keyword evidence="7" id="KW-0547">Nucleotide-binding</keyword>
<dbReference type="Pfam" id="PF00512">
    <property type="entry name" value="HisKA"/>
    <property type="match status" value="1"/>
</dbReference>
<dbReference type="Gene3D" id="3.30.565.10">
    <property type="entry name" value="Histidine kinase-like ATPase, C-terminal domain"/>
    <property type="match status" value="1"/>
</dbReference>
<evidence type="ECO:0000256" key="7">
    <source>
        <dbReference type="ARBA" id="ARBA00022741"/>
    </source>
</evidence>
<sequence>MKYQIIACLILCLGATLSIGSWHHLKQHETLVIQNEVANQSANIAKVIRVQLTEQVQSLKRMAKRWEYNNGTPFDQWHFDALNFMTYEQAYHSLAWVDRYNTIQWAAPIKQKSESKLLLNEINQYHNNALQQARTTHTVAISQSVKLAHGGKGFLVFLPLYLKGEFDGYIVGVFSFNKLLSLILENGHFDTPITMMEAGQIVYQQVPENTRIDQNMLQTKITVYGRHWEIYNWPSQSLLNKNTSMLPNMVLTFGLCISLLLSFSFYFARQVERKKVELESKNDELRQKNKEIANTQSQLVHSTKLASLGEMATGIAHELNQPLQVISMNAEMGPEYLAQNKHNRVVKAFTDIMQQVDRAQSIIKQLRCFGRDSAHDEHQTISSNELVNSSLMFLKRQFFSKNIEVRENIAPALPQIKCNKVQIEQVLLNLLVNARDAVEDCDEKVVGIKAFQKDRRLYIEVYDSGVGIAPEAMDKIFDPFFTTKEVGKGTGLGLSISHAIIEQHGGEIKVESELGKGTQFMLQLPLP</sequence>
<feature type="coiled-coil region" evidence="13">
    <location>
        <begin position="268"/>
        <end position="298"/>
    </location>
</feature>
<keyword evidence="12 14" id="KW-0472">Membrane</keyword>